<evidence type="ECO:0008006" key="3">
    <source>
        <dbReference type="Google" id="ProtNLM"/>
    </source>
</evidence>
<evidence type="ECO:0000313" key="2">
    <source>
        <dbReference type="Proteomes" id="UP000177564"/>
    </source>
</evidence>
<comment type="caution">
    <text evidence="1">The sequence shown here is derived from an EMBL/GenBank/DDBJ whole genome shotgun (WGS) entry which is preliminary data.</text>
</comment>
<dbReference type="Pfam" id="PF06262">
    <property type="entry name" value="Zincin_1"/>
    <property type="match status" value="1"/>
</dbReference>
<proteinExistence type="predicted"/>
<gene>
    <name evidence="1" type="ORF">A3D68_00180</name>
</gene>
<organism evidence="1 2">
    <name type="scientific">Candidatus Adlerbacteria bacterium RIFCSPHIGHO2_02_FULL_52_17</name>
    <dbReference type="NCBI Taxonomy" id="1797240"/>
    <lineage>
        <taxon>Bacteria</taxon>
        <taxon>Candidatus Adleribacteriota</taxon>
    </lineage>
</organism>
<dbReference type="STRING" id="1797240.A3D68_00180"/>
<protein>
    <recommendedName>
        <fullName evidence="3">Metallopeptidase family protein</fullName>
    </recommendedName>
</protein>
<accession>A0A1F4XNL1</accession>
<dbReference type="InterPro" id="IPR038555">
    <property type="entry name" value="Zincin_1_sf"/>
</dbReference>
<dbReference type="EMBL" id="MEWU01000027">
    <property type="protein sequence ID" value="OGC83164.1"/>
    <property type="molecule type" value="Genomic_DNA"/>
</dbReference>
<dbReference type="AlphaFoldDB" id="A0A1F4XNL1"/>
<reference evidence="1 2" key="1">
    <citation type="journal article" date="2016" name="Nat. Commun.">
        <title>Thousands of microbial genomes shed light on interconnected biogeochemical processes in an aquifer system.</title>
        <authorList>
            <person name="Anantharaman K."/>
            <person name="Brown C.T."/>
            <person name="Hug L.A."/>
            <person name="Sharon I."/>
            <person name="Castelle C.J."/>
            <person name="Probst A.J."/>
            <person name="Thomas B.C."/>
            <person name="Singh A."/>
            <person name="Wilkins M.J."/>
            <person name="Karaoz U."/>
            <person name="Brodie E.L."/>
            <person name="Williams K.H."/>
            <person name="Hubbard S.S."/>
            <person name="Banfield J.F."/>
        </authorList>
    </citation>
    <scope>NUCLEOTIDE SEQUENCE [LARGE SCALE GENOMIC DNA]</scope>
</reference>
<evidence type="ECO:0000313" key="1">
    <source>
        <dbReference type="EMBL" id="OGC83164.1"/>
    </source>
</evidence>
<dbReference type="SUPFAM" id="SSF55486">
    <property type="entry name" value="Metalloproteases ('zincins'), catalytic domain"/>
    <property type="match status" value="1"/>
</dbReference>
<dbReference type="CDD" id="cd12952">
    <property type="entry name" value="MMP_ACEL2062"/>
    <property type="match status" value="1"/>
</dbReference>
<sequence length="134" mass="15399">MMREEFERLVTEEFPKAIPKQFRSVINNLAFLVEDEPSAETRKAEKLHQNETLLGLYNGVPYPLRGDLYGVGAVLPDTITLYQKPIEEEASEHGGGTAAVRTVIRETIWHEVAHHFGMDEHTVRRREDEREGKK</sequence>
<dbReference type="InterPro" id="IPR010428">
    <property type="entry name" value="Zincin_1"/>
</dbReference>
<dbReference type="Proteomes" id="UP000177564">
    <property type="component" value="Unassembled WGS sequence"/>
</dbReference>
<name>A0A1F4XNL1_9BACT</name>
<dbReference type="Gene3D" id="3.30.2010.20">
    <property type="match status" value="1"/>
</dbReference>